<comment type="pathway">
    <text evidence="3">Protein modification; protein ubiquitination.</text>
</comment>
<dbReference type="EC" id="2.3.2.27" evidence="4"/>
<proteinExistence type="predicted"/>
<dbReference type="SUPFAM" id="SSF57850">
    <property type="entry name" value="RING/U-box"/>
    <property type="match status" value="1"/>
</dbReference>
<evidence type="ECO:0000256" key="5">
    <source>
        <dbReference type="ARBA" id="ARBA00022679"/>
    </source>
</evidence>
<dbReference type="Proteomes" id="UP000193719">
    <property type="component" value="Unassembled WGS sequence"/>
</dbReference>
<protein>
    <recommendedName>
        <fullName evidence="4">RING-type E3 ubiquitin transferase</fullName>
        <ecNumber evidence="4">2.3.2.27</ecNumber>
    </recommendedName>
</protein>
<sequence>MFECNICLDTASDPVVTMCGHFYCWPCIAMWLERSDQCPVCKSVISKEKIIPVYARGAERKDPREKDIPRRPSGHREEPSSQSRRQSRSPWNFESSFNFGFFPGFSFTFSNGGLNQGGPFSSGSNFFNPFGNIFNQPSSQRESGAPAENPNENRRQDNEVQNYIVSAIIFFIVFSIFTSLMFNF</sequence>
<dbReference type="PROSITE" id="PS00518">
    <property type="entry name" value="ZF_RING_1"/>
    <property type="match status" value="1"/>
</dbReference>
<name>A0A1Y1VHL4_9FUNG</name>
<dbReference type="GO" id="GO:0016567">
    <property type="term" value="P:protein ubiquitination"/>
    <property type="evidence" value="ECO:0007669"/>
    <property type="project" value="UniProtKB-UniPathway"/>
</dbReference>
<dbReference type="GO" id="GO:0005783">
    <property type="term" value="C:endoplasmic reticulum"/>
    <property type="evidence" value="ECO:0007669"/>
    <property type="project" value="InterPro"/>
</dbReference>
<comment type="subcellular location">
    <subcellularLocation>
        <location evidence="2">Endomembrane system</location>
    </subcellularLocation>
</comment>
<dbReference type="GO" id="GO:0061630">
    <property type="term" value="F:ubiquitin protein ligase activity"/>
    <property type="evidence" value="ECO:0007669"/>
    <property type="project" value="UniProtKB-EC"/>
</dbReference>
<evidence type="ECO:0000313" key="15">
    <source>
        <dbReference type="EMBL" id="ORX56529.1"/>
    </source>
</evidence>
<dbReference type="AlphaFoldDB" id="A0A1Y1VHL4"/>
<dbReference type="InterPro" id="IPR001841">
    <property type="entry name" value="Znf_RING"/>
</dbReference>
<keyword evidence="7 11" id="KW-0863">Zinc-finger</keyword>
<feature type="transmembrane region" description="Helical" evidence="13">
    <location>
        <begin position="163"/>
        <end position="182"/>
    </location>
</feature>
<comment type="caution">
    <text evidence="15">The sequence shown here is derived from an EMBL/GenBank/DDBJ whole genome shotgun (WGS) entry which is preliminary data.</text>
</comment>
<feature type="compositionally biased region" description="Low complexity" evidence="12">
    <location>
        <begin position="80"/>
        <end position="90"/>
    </location>
</feature>
<dbReference type="EMBL" id="MCFH01000007">
    <property type="protein sequence ID" value="ORX56529.1"/>
    <property type="molecule type" value="Genomic_DNA"/>
</dbReference>
<evidence type="ECO:0000256" key="8">
    <source>
        <dbReference type="ARBA" id="ARBA00022786"/>
    </source>
</evidence>
<dbReference type="SMART" id="SM00184">
    <property type="entry name" value="RING"/>
    <property type="match status" value="1"/>
</dbReference>
<accession>A0A1Y1VHL4</accession>
<dbReference type="InterPro" id="IPR013083">
    <property type="entry name" value="Znf_RING/FYVE/PHD"/>
</dbReference>
<dbReference type="PANTHER" id="PTHR12313">
    <property type="entry name" value="E3 UBIQUITIN-PROTEIN LIGASE RNF5-RELATED"/>
    <property type="match status" value="1"/>
</dbReference>
<evidence type="ECO:0000259" key="14">
    <source>
        <dbReference type="PROSITE" id="PS50089"/>
    </source>
</evidence>
<dbReference type="Gene3D" id="3.30.40.10">
    <property type="entry name" value="Zinc/RING finger domain, C3HC4 (zinc finger)"/>
    <property type="match status" value="1"/>
</dbReference>
<keyword evidence="6" id="KW-0479">Metal-binding</keyword>
<dbReference type="STRING" id="1754191.A0A1Y1VHL4"/>
<evidence type="ECO:0000313" key="16">
    <source>
        <dbReference type="Proteomes" id="UP000193719"/>
    </source>
</evidence>
<keyword evidence="9" id="KW-0862">Zinc</keyword>
<evidence type="ECO:0000256" key="11">
    <source>
        <dbReference type="PROSITE-ProRule" id="PRU00175"/>
    </source>
</evidence>
<evidence type="ECO:0000256" key="12">
    <source>
        <dbReference type="SAM" id="MobiDB-lite"/>
    </source>
</evidence>
<keyword evidence="13" id="KW-0812">Transmembrane</keyword>
<keyword evidence="5" id="KW-0808">Transferase</keyword>
<evidence type="ECO:0000256" key="4">
    <source>
        <dbReference type="ARBA" id="ARBA00012483"/>
    </source>
</evidence>
<feature type="domain" description="RING-type" evidence="14">
    <location>
        <begin position="4"/>
        <end position="42"/>
    </location>
</feature>
<dbReference type="InterPro" id="IPR017907">
    <property type="entry name" value="Znf_RING_CS"/>
</dbReference>
<dbReference type="PROSITE" id="PS50089">
    <property type="entry name" value="ZF_RING_2"/>
    <property type="match status" value="1"/>
</dbReference>
<dbReference type="UniPathway" id="UPA00143"/>
<evidence type="ECO:0000256" key="9">
    <source>
        <dbReference type="ARBA" id="ARBA00022833"/>
    </source>
</evidence>
<keyword evidence="16" id="KW-1185">Reference proteome</keyword>
<dbReference type="GO" id="GO:0006511">
    <property type="term" value="P:ubiquitin-dependent protein catabolic process"/>
    <property type="evidence" value="ECO:0007669"/>
    <property type="project" value="InterPro"/>
</dbReference>
<keyword evidence="10 13" id="KW-0472">Membrane</keyword>
<evidence type="ECO:0000256" key="3">
    <source>
        <dbReference type="ARBA" id="ARBA00004906"/>
    </source>
</evidence>
<dbReference type="GO" id="GO:0008270">
    <property type="term" value="F:zinc ion binding"/>
    <property type="evidence" value="ECO:0007669"/>
    <property type="project" value="UniProtKB-KW"/>
</dbReference>
<dbReference type="InterPro" id="IPR045103">
    <property type="entry name" value="RNF5/RNF185-like"/>
</dbReference>
<evidence type="ECO:0000256" key="1">
    <source>
        <dbReference type="ARBA" id="ARBA00000900"/>
    </source>
</evidence>
<gene>
    <name evidence="15" type="ORF">BCR36DRAFT_162773</name>
</gene>
<keyword evidence="13" id="KW-1133">Transmembrane helix</keyword>
<feature type="region of interest" description="Disordered" evidence="12">
    <location>
        <begin position="56"/>
        <end position="90"/>
    </location>
</feature>
<dbReference type="Pfam" id="PF13923">
    <property type="entry name" value="zf-C3HC4_2"/>
    <property type="match status" value="1"/>
</dbReference>
<reference evidence="15 16" key="2">
    <citation type="submission" date="2016-08" db="EMBL/GenBank/DDBJ databases">
        <title>Pervasive Adenine N6-methylation of Active Genes in Fungi.</title>
        <authorList>
            <consortium name="DOE Joint Genome Institute"/>
            <person name="Mondo S.J."/>
            <person name="Dannebaum R.O."/>
            <person name="Kuo R.C."/>
            <person name="Labutti K."/>
            <person name="Haridas S."/>
            <person name="Kuo A."/>
            <person name="Salamov A."/>
            <person name="Ahrendt S.R."/>
            <person name="Lipzen A."/>
            <person name="Sullivan W."/>
            <person name="Andreopoulos W.B."/>
            <person name="Clum A."/>
            <person name="Lindquist E."/>
            <person name="Daum C."/>
            <person name="Ramamoorthy G.K."/>
            <person name="Gryganskyi A."/>
            <person name="Culley D."/>
            <person name="Magnuson J.K."/>
            <person name="James T.Y."/>
            <person name="O'Malley M.A."/>
            <person name="Stajich J.E."/>
            <person name="Spatafora J.W."/>
            <person name="Visel A."/>
            <person name="Grigoriev I.V."/>
        </authorList>
    </citation>
    <scope>NUCLEOTIDE SEQUENCE [LARGE SCALE GENOMIC DNA]</scope>
    <source>
        <strain evidence="16">finn</strain>
    </source>
</reference>
<feature type="compositionally biased region" description="Basic and acidic residues" evidence="12">
    <location>
        <begin position="57"/>
        <end position="79"/>
    </location>
</feature>
<evidence type="ECO:0000256" key="2">
    <source>
        <dbReference type="ARBA" id="ARBA00004308"/>
    </source>
</evidence>
<keyword evidence="8" id="KW-0833">Ubl conjugation pathway</keyword>
<organism evidence="15 16">
    <name type="scientific">Piromyces finnis</name>
    <dbReference type="NCBI Taxonomy" id="1754191"/>
    <lineage>
        <taxon>Eukaryota</taxon>
        <taxon>Fungi</taxon>
        <taxon>Fungi incertae sedis</taxon>
        <taxon>Chytridiomycota</taxon>
        <taxon>Chytridiomycota incertae sedis</taxon>
        <taxon>Neocallimastigomycetes</taxon>
        <taxon>Neocallimastigales</taxon>
        <taxon>Neocallimastigaceae</taxon>
        <taxon>Piromyces</taxon>
    </lineage>
</organism>
<evidence type="ECO:0000256" key="6">
    <source>
        <dbReference type="ARBA" id="ARBA00022723"/>
    </source>
</evidence>
<evidence type="ECO:0000256" key="13">
    <source>
        <dbReference type="SAM" id="Phobius"/>
    </source>
</evidence>
<evidence type="ECO:0000256" key="10">
    <source>
        <dbReference type="ARBA" id="ARBA00023136"/>
    </source>
</evidence>
<reference evidence="15 16" key="1">
    <citation type="submission" date="2016-08" db="EMBL/GenBank/DDBJ databases">
        <title>Genomes of anaerobic fungi encode conserved fungal cellulosomes for biomass hydrolysis.</title>
        <authorList>
            <consortium name="DOE Joint Genome Institute"/>
            <person name="Haitjema C.H."/>
            <person name="Gilmore S.P."/>
            <person name="Henske J.K."/>
            <person name="Solomon K.V."/>
            <person name="De Groot R."/>
            <person name="Kuo A."/>
            <person name="Mondo S.J."/>
            <person name="Salamov A.A."/>
            <person name="Labutti K."/>
            <person name="Zhao Z."/>
            <person name="Chiniquy J."/>
            <person name="Barry K."/>
            <person name="Brewer H.M."/>
            <person name="Purvine S.O."/>
            <person name="Wright A.T."/>
            <person name="Boxma B."/>
            <person name="Van Alen T."/>
            <person name="Hackstein J.H."/>
            <person name="Baker S.E."/>
            <person name="Grigoriev I.V."/>
            <person name="O'Malley M.A."/>
        </authorList>
    </citation>
    <scope>NUCLEOTIDE SEQUENCE [LARGE SCALE GENOMIC DNA]</scope>
    <source>
        <strain evidence="16">finn</strain>
    </source>
</reference>
<dbReference type="OrthoDB" id="6270329at2759"/>
<comment type="catalytic activity">
    <reaction evidence="1">
        <text>S-ubiquitinyl-[E2 ubiquitin-conjugating enzyme]-L-cysteine + [acceptor protein]-L-lysine = [E2 ubiquitin-conjugating enzyme]-L-cysteine + N(6)-ubiquitinyl-[acceptor protein]-L-lysine.</text>
        <dbReference type="EC" id="2.3.2.27"/>
    </reaction>
</comment>
<evidence type="ECO:0000256" key="7">
    <source>
        <dbReference type="ARBA" id="ARBA00022771"/>
    </source>
</evidence>